<evidence type="ECO:0000313" key="3">
    <source>
        <dbReference type="Proteomes" id="UP000308705"/>
    </source>
</evidence>
<dbReference type="RefSeq" id="WP_137248632.1">
    <property type="nucleotide sequence ID" value="NZ_SZQA01000019.1"/>
</dbReference>
<accession>A0A4U3MEH7</accession>
<comment type="caution">
    <text evidence="2">The sequence shown here is derived from an EMBL/GenBank/DDBJ whole genome shotgun (WGS) entry which is preliminary data.</text>
</comment>
<keyword evidence="1" id="KW-0812">Transmembrane</keyword>
<dbReference type="EMBL" id="SZQA01000019">
    <property type="protein sequence ID" value="TKK86782.1"/>
    <property type="molecule type" value="Genomic_DNA"/>
</dbReference>
<evidence type="ECO:0000313" key="2">
    <source>
        <dbReference type="EMBL" id="TKK86782.1"/>
    </source>
</evidence>
<dbReference type="Proteomes" id="UP000308705">
    <property type="component" value="Unassembled WGS sequence"/>
</dbReference>
<keyword evidence="3" id="KW-1185">Reference proteome</keyword>
<proteinExistence type="predicted"/>
<feature type="transmembrane region" description="Helical" evidence="1">
    <location>
        <begin position="85"/>
        <end position="104"/>
    </location>
</feature>
<dbReference type="AlphaFoldDB" id="A0A4U3MEH7"/>
<gene>
    <name evidence="2" type="ORF">FDA94_20200</name>
</gene>
<evidence type="ECO:0000256" key="1">
    <source>
        <dbReference type="SAM" id="Phobius"/>
    </source>
</evidence>
<reference evidence="2 3" key="1">
    <citation type="submission" date="2019-04" db="EMBL/GenBank/DDBJ databases">
        <title>Herbidospora sp. NEAU-GS14.nov., a novel actinomycete isolated from soil.</title>
        <authorList>
            <person name="Han L."/>
        </authorList>
    </citation>
    <scope>NUCLEOTIDE SEQUENCE [LARGE SCALE GENOMIC DNA]</scope>
    <source>
        <strain evidence="2 3">NEAU-GS14</strain>
    </source>
</reference>
<name>A0A4U3MEH7_9ACTN</name>
<dbReference type="OrthoDB" id="9929429at2"/>
<protein>
    <submittedName>
        <fullName evidence="2">Uncharacterized protein</fullName>
    </submittedName>
</protein>
<feature type="transmembrane region" description="Helical" evidence="1">
    <location>
        <begin position="60"/>
        <end position="78"/>
    </location>
</feature>
<sequence length="153" mass="16473">MTRLRLFVGDLLILVTFLGALTGESYFLPFGGEVVHRGSYAPLQNVPHVVDHAPTVSVDIWAFDLDRGGILFYGLILWTAMGRYLHGAAAFALAVVTTVTAVLLHVDGVWYVPHLLATAGLGAVLADASRRERTSAAPIRSAVPRRRPATSLP</sequence>
<keyword evidence="1" id="KW-1133">Transmembrane helix</keyword>
<keyword evidence="1" id="KW-0472">Membrane</keyword>
<organism evidence="2 3">
    <name type="scientific">Herbidospora galbida</name>
    <dbReference type="NCBI Taxonomy" id="2575442"/>
    <lineage>
        <taxon>Bacteria</taxon>
        <taxon>Bacillati</taxon>
        <taxon>Actinomycetota</taxon>
        <taxon>Actinomycetes</taxon>
        <taxon>Streptosporangiales</taxon>
        <taxon>Streptosporangiaceae</taxon>
        <taxon>Herbidospora</taxon>
    </lineage>
</organism>